<sequence>MAAQDSVLSDHLLIPRPYPLLMTADIEYSLFGGAEWSKRPGPSRPSPAPPAPRAARPSSPRHPEMTVPPGQAAGPL</sequence>
<accession>A0A165X0Q4</accession>
<dbReference type="AlphaFoldDB" id="A0A165X0Q4"/>
<reference evidence="2 3" key="1">
    <citation type="journal article" date="2016" name="Mol. Biol. Evol.">
        <title>Comparative Genomics of Early-Diverging Mushroom-Forming Fungi Provides Insights into the Origins of Lignocellulose Decay Capabilities.</title>
        <authorList>
            <person name="Nagy L.G."/>
            <person name="Riley R."/>
            <person name="Tritt A."/>
            <person name="Adam C."/>
            <person name="Daum C."/>
            <person name="Floudas D."/>
            <person name="Sun H."/>
            <person name="Yadav J.S."/>
            <person name="Pangilinan J."/>
            <person name="Larsson K.H."/>
            <person name="Matsuura K."/>
            <person name="Barry K."/>
            <person name="Labutti K."/>
            <person name="Kuo R."/>
            <person name="Ohm R.A."/>
            <person name="Bhattacharya S.S."/>
            <person name="Shirouzu T."/>
            <person name="Yoshinaga Y."/>
            <person name="Martin F.M."/>
            <person name="Grigoriev I.V."/>
            <person name="Hibbett D.S."/>
        </authorList>
    </citation>
    <scope>NUCLEOTIDE SEQUENCE [LARGE SCALE GENOMIC DNA]</scope>
    <source>
        <strain evidence="2 3">CBS 109695</strain>
    </source>
</reference>
<protein>
    <submittedName>
        <fullName evidence="2">Uncharacterized protein</fullName>
    </submittedName>
</protein>
<dbReference type="Proteomes" id="UP000076532">
    <property type="component" value="Unassembled WGS sequence"/>
</dbReference>
<evidence type="ECO:0000313" key="3">
    <source>
        <dbReference type="Proteomes" id="UP000076532"/>
    </source>
</evidence>
<proteinExistence type="predicted"/>
<feature type="region of interest" description="Disordered" evidence="1">
    <location>
        <begin position="33"/>
        <end position="76"/>
    </location>
</feature>
<keyword evidence="3" id="KW-1185">Reference proteome</keyword>
<organism evidence="2 3">
    <name type="scientific">Athelia psychrophila</name>
    <dbReference type="NCBI Taxonomy" id="1759441"/>
    <lineage>
        <taxon>Eukaryota</taxon>
        <taxon>Fungi</taxon>
        <taxon>Dikarya</taxon>
        <taxon>Basidiomycota</taxon>
        <taxon>Agaricomycotina</taxon>
        <taxon>Agaricomycetes</taxon>
        <taxon>Agaricomycetidae</taxon>
        <taxon>Atheliales</taxon>
        <taxon>Atheliaceae</taxon>
        <taxon>Athelia</taxon>
    </lineage>
</organism>
<feature type="compositionally biased region" description="Pro residues" evidence="1">
    <location>
        <begin position="42"/>
        <end position="52"/>
    </location>
</feature>
<evidence type="ECO:0000313" key="2">
    <source>
        <dbReference type="EMBL" id="KZP08081.1"/>
    </source>
</evidence>
<gene>
    <name evidence="2" type="ORF">FIBSPDRAFT_269839</name>
</gene>
<dbReference type="EMBL" id="KV417731">
    <property type="protein sequence ID" value="KZP08081.1"/>
    <property type="molecule type" value="Genomic_DNA"/>
</dbReference>
<name>A0A165X0Q4_9AGAM</name>
<evidence type="ECO:0000256" key="1">
    <source>
        <dbReference type="SAM" id="MobiDB-lite"/>
    </source>
</evidence>